<keyword evidence="1" id="KW-0067">ATP-binding</keyword>
<keyword evidence="1" id="KW-0547">Nucleotide-binding</keyword>
<dbReference type="AlphaFoldDB" id="A0A8H7I1N1"/>
<comment type="caution">
    <text evidence="1">The sequence shown here is derived from an EMBL/GenBank/DDBJ whole genome shotgun (WGS) entry which is preliminary data.</text>
</comment>
<reference evidence="1" key="1">
    <citation type="submission" date="2020-09" db="EMBL/GenBank/DDBJ databases">
        <title>Comparative genome analyses of four rice-infecting Rhizoctonia solani isolates reveal extensive enrichment of homogalacturonan modification genes.</title>
        <authorList>
            <person name="Lee D.-Y."/>
            <person name="Jeon J."/>
            <person name="Kim K.-T."/>
            <person name="Cheong K."/>
            <person name="Song H."/>
            <person name="Choi G."/>
            <person name="Ko J."/>
            <person name="Opiyo S.O."/>
            <person name="Zuo S."/>
            <person name="Madhav S."/>
            <person name="Lee Y.-H."/>
            <person name="Wang G.-L."/>
        </authorList>
    </citation>
    <scope>NUCLEOTIDE SEQUENCE</scope>
    <source>
        <strain evidence="1">AG1-IA B2</strain>
    </source>
</reference>
<accession>A0A8H7I1N1</accession>
<name>A0A8H7I1N1_9AGAM</name>
<dbReference type="Proteomes" id="UP000614334">
    <property type="component" value="Unassembled WGS sequence"/>
</dbReference>
<gene>
    <name evidence="1" type="ORF">RHS01_11394</name>
</gene>
<sequence>MAPLPLKASVPLKAKSFPLSKRLALHKDYWRVMRSGPDVLQKLPSIKLGGSCRLFVVILTACHPMDPGQLWIQFCAQICDDLRYKLSQEPWNRPHALDEDVYDFGLYLVEVLVLETGSNMQDVNMPTCQQNWDQINQEQNRLIREQYALQDAQPEGLEDQLQQQLNNEQLAAFNQVLASVQNDLGSHSSLMDLQGLAKHSCTGPYALLSVLKGKL</sequence>
<protein>
    <submittedName>
        <fullName evidence="1">Helitron helicase-like domain at N-terminus</fullName>
    </submittedName>
</protein>
<evidence type="ECO:0000313" key="1">
    <source>
        <dbReference type="EMBL" id="KAF8747210.1"/>
    </source>
</evidence>
<keyword evidence="1" id="KW-0347">Helicase</keyword>
<dbReference type="EMBL" id="JACYCF010000071">
    <property type="protein sequence ID" value="KAF8747210.1"/>
    <property type="molecule type" value="Genomic_DNA"/>
</dbReference>
<evidence type="ECO:0000313" key="2">
    <source>
        <dbReference type="Proteomes" id="UP000614334"/>
    </source>
</evidence>
<keyword evidence="1" id="KW-0378">Hydrolase</keyword>
<proteinExistence type="predicted"/>
<dbReference type="GO" id="GO:0004386">
    <property type="term" value="F:helicase activity"/>
    <property type="evidence" value="ECO:0007669"/>
    <property type="project" value="UniProtKB-KW"/>
</dbReference>
<organism evidence="1 2">
    <name type="scientific">Rhizoctonia solani</name>
    <dbReference type="NCBI Taxonomy" id="456999"/>
    <lineage>
        <taxon>Eukaryota</taxon>
        <taxon>Fungi</taxon>
        <taxon>Dikarya</taxon>
        <taxon>Basidiomycota</taxon>
        <taxon>Agaricomycotina</taxon>
        <taxon>Agaricomycetes</taxon>
        <taxon>Cantharellales</taxon>
        <taxon>Ceratobasidiaceae</taxon>
        <taxon>Rhizoctonia</taxon>
    </lineage>
</organism>